<dbReference type="GeneID" id="128200662"/>
<sequence length="112" mass="12393">MLIGHGCYGKYLHTVARREEDPGCKECGACDQDTAQHVLESCPAFAEERRALVAVIGDNLSLSSVVGQMVSSESAWMAVLGICEAAMSKKETAEREREFDPSAPQIRRRRHR</sequence>
<keyword evidence="2" id="KW-1185">Reference proteome</keyword>
<feature type="compositionally biased region" description="Basic and acidic residues" evidence="1">
    <location>
        <begin position="91"/>
        <end position="100"/>
    </location>
</feature>
<organism evidence="2 3">
    <name type="scientific">Galleria mellonella</name>
    <name type="common">Greater wax moth</name>
    <dbReference type="NCBI Taxonomy" id="7137"/>
    <lineage>
        <taxon>Eukaryota</taxon>
        <taxon>Metazoa</taxon>
        <taxon>Ecdysozoa</taxon>
        <taxon>Arthropoda</taxon>
        <taxon>Hexapoda</taxon>
        <taxon>Insecta</taxon>
        <taxon>Pterygota</taxon>
        <taxon>Neoptera</taxon>
        <taxon>Endopterygota</taxon>
        <taxon>Lepidoptera</taxon>
        <taxon>Glossata</taxon>
        <taxon>Ditrysia</taxon>
        <taxon>Pyraloidea</taxon>
        <taxon>Pyralidae</taxon>
        <taxon>Galleriinae</taxon>
        <taxon>Galleria</taxon>
    </lineage>
</organism>
<evidence type="ECO:0000313" key="3">
    <source>
        <dbReference type="RefSeq" id="XP_052750744.1"/>
    </source>
</evidence>
<dbReference type="RefSeq" id="XP_052750744.1">
    <property type="nucleotide sequence ID" value="XM_052894784.1"/>
</dbReference>
<evidence type="ECO:0000256" key="1">
    <source>
        <dbReference type="SAM" id="MobiDB-lite"/>
    </source>
</evidence>
<feature type="region of interest" description="Disordered" evidence="1">
    <location>
        <begin position="91"/>
        <end position="112"/>
    </location>
</feature>
<gene>
    <name evidence="3" type="primary">LOC128200662</name>
</gene>
<evidence type="ECO:0000313" key="2">
    <source>
        <dbReference type="Proteomes" id="UP001652740"/>
    </source>
</evidence>
<protein>
    <submittedName>
        <fullName evidence="3">Uncharacterized protein LOC128200662</fullName>
    </submittedName>
</protein>
<proteinExistence type="predicted"/>
<dbReference type="Proteomes" id="UP001652740">
    <property type="component" value="Unplaced"/>
</dbReference>
<reference evidence="3" key="1">
    <citation type="submission" date="2025-08" db="UniProtKB">
        <authorList>
            <consortium name="RefSeq"/>
        </authorList>
    </citation>
    <scope>IDENTIFICATION</scope>
    <source>
        <tissue evidence="3">Whole larvae</tissue>
    </source>
</reference>
<name>A0ABM3MHU1_GALME</name>
<accession>A0ABM3MHU1</accession>